<dbReference type="RefSeq" id="WP_002897858.1">
    <property type="nucleotide sequence ID" value="NZ_CDMW01000001.1"/>
</dbReference>
<sequence length="60" mass="6686">MAKKDLFHKDIEGRLDELKHGKPKKEKASLGENLNKAFVIALGLMILIGLIFTLIGALRK</sequence>
<evidence type="ECO:0000313" key="8">
    <source>
        <dbReference type="Proteomes" id="UP000280406"/>
    </source>
</evidence>
<dbReference type="EMBL" id="CDMW01000001">
    <property type="protein sequence ID" value="CEL90034.1"/>
    <property type="molecule type" value="Genomic_DNA"/>
</dbReference>
<name>A0A0B7GPL6_STRSA</name>
<reference evidence="2 7" key="1">
    <citation type="submission" date="2015-01" db="EMBL/GenBank/DDBJ databases">
        <authorList>
            <person name="Pelicic Vladimir"/>
        </authorList>
    </citation>
    <scope>NUCLEOTIDE SEQUENCE [LARGE SCALE GENOMIC DNA]</scope>
    <source>
        <strain evidence="2 7">2908</strain>
    </source>
</reference>
<evidence type="ECO:0000256" key="1">
    <source>
        <dbReference type="SAM" id="Phobius"/>
    </source>
</evidence>
<dbReference type="EMBL" id="RJND01000006">
    <property type="protein sequence ID" value="RSI51678.1"/>
    <property type="molecule type" value="Genomic_DNA"/>
</dbReference>
<dbReference type="InterPro" id="IPR031551">
    <property type="entry name" value="Asp4"/>
</dbReference>
<gene>
    <name evidence="2" type="primary">asp4</name>
    <name evidence="6" type="ORF">D8869_09565</name>
    <name evidence="3" type="ORF">FKX92_11260</name>
    <name evidence="5" type="ORF">HGP05_08090</name>
    <name evidence="4" type="ORF">MK406_11270</name>
    <name evidence="2" type="ORF">SSV_0731</name>
</gene>
<protein>
    <submittedName>
        <fullName evidence="2">Accessory secretory protein Asp4</fullName>
    </submittedName>
    <submittedName>
        <fullName evidence="4">Accessory secretory system protein Asp4</fullName>
    </submittedName>
</protein>
<reference evidence="6 8" key="2">
    <citation type="submission" date="2018-11" db="EMBL/GenBank/DDBJ databases">
        <title>Species Designations Belie Phenotypic and Genotypic Heterogeneity in Oral Streptococci.</title>
        <authorList>
            <person name="Velsko I."/>
        </authorList>
    </citation>
    <scope>NUCLEOTIDE SEQUENCE [LARGE SCALE GENOMIC DNA]</scope>
    <source>
        <strain evidence="6 8">BCC37</strain>
    </source>
</reference>
<proteinExistence type="predicted"/>
<dbReference type="Proteomes" id="UP000183504">
    <property type="component" value="Unassembled WGS sequence"/>
</dbReference>
<dbReference type="EMBL" id="JAKUVJ010000013">
    <property type="protein sequence ID" value="MCY7035642.1"/>
    <property type="molecule type" value="Genomic_DNA"/>
</dbReference>
<dbReference type="Proteomes" id="UP001208557">
    <property type="component" value="Unassembled WGS sequence"/>
</dbReference>
<evidence type="ECO:0000313" key="7">
    <source>
        <dbReference type="Proteomes" id="UP000183504"/>
    </source>
</evidence>
<reference evidence="3 9" key="3">
    <citation type="submission" date="2019-06" db="EMBL/GenBank/DDBJ databases">
        <title>Genome sequence and analysis of a MDR-Streptococcus sanguis isolated from throat swab of children with scarlet fever from Hangzhou,China.</title>
        <authorList>
            <person name="Huang Y."/>
            <person name="Xie L."/>
            <person name="Liu W."/>
        </authorList>
    </citation>
    <scope>NUCLEOTIDE SEQUENCE [LARGE SCALE GENOMIC DNA]</scope>
    <source>
        <strain evidence="3 9">S28</strain>
    </source>
</reference>
<reference evidence="5" key="4">
    <citation type="submission" date="2020-04" db="EMBL/GenBank/DDBJ databases">
        <authorList>
            <person name="Chakraborty B."/>
            <person name="Walker A.R."/>
            <person name="Burne R.A."/>
        </authorList>
    </citation>
    <scope>NUCLEOTIDE SEQUENCE [LARGE SCALE GENOMIC DNA]</scope>
    <source>
        <strain evidence="5">BCA8</strain>
    </source>
</reference>
<evidence type="ECO:0000313" key="4">
    <source>
        <dbReference type="EMBL" id="MCY7035642.1"/>
    </source>
</evidence>
<dbReference type="PATRIC" id="fig|1305.11.peg.1976"/>
<keyword evidence="1" id="KW-0472">Membrane</keyword>
<evidence type="ECO:0000313" key="9">
    <source>
        <dbReference type="Proteomes" id="UP000324105"/>
    </source>
</evidence>
<dbReference type="Proteomes" id="UP000324105">
    <property type="component" value="Unassembled WGS sequence"/>
</dbReference>
<dbReference type="Pfam" id="PF16996">
    <property type="entry name" value="Asp4"/>
    <property type="match status" value="1"/>
</dbReference>
<evidence type="ECO:0000313" key="10">
    <source>
        <dbReference type="Proteomes" id="UP001208557"/>
    </source>
</evidence>
<reference evidence="4" key="6">
    <citation type="submission" date="2022-02" db="EMBL/GenBank/DDBJ databases">
        <authorList>
            <person name="Christensen J.J.E."/>
            <person name="Jensen C.S."/>
            <person name="Nielsen X.C."/>
            <person name="Dargis R."/>
        </authorList>
    </citation>
    <scope>NUCLEOTIDE SEQUENCE</scope>
    <source>
        <strain evidence="4">A12055600</strain>
    </source>
</reference>
<feature type="transmembrane region" description="Helical" evidence="1">
    <location>
        <begin position="37"/>
        <end position="58"/>
    </location>
</feature>
<keyword evidence="1" id="KW-1133">Transmembrane helix</keyword>
<keyword evidence="1" id="KW-0812">Transmembrane</keyword>
<evidence type="ECO:0000313" key="3">
    <source>
        <dbReference type="EMBL" id="KAA0114253.1"/>
    </source>
</evidence>
<organism evidence="2 7">
    <name type="scientific">Streptococcus sanguinis</name>
    <dbReference type="NCBI Taxonomy" id="1305"/>
    <lineage>
        <taxon>Bacteria</taxon>
        <taxon>Bacillati</taxon>
        <taxon>Bacillota</taxon>
        <taxon>Bacilli</taxon>
        <taxon>Lactobacillales</taxon>
        <taxon>Streptococcaceae</taxon>
        <taxon>Streptococcus</taxon>
    </lineage>
</organism>
<dbReference type="AlphaFoldDB" id="A0A0B7GPL6"/>
<dbReference type="EMBL" id="JABBCN010000003">
    <property type="protein sequence ID" value="NMX24798.1"/>
    <property type="molecule type" value="Genomic_DNA"/>
</dbReference>
<evidence type="ECO:0000313" key="2">
    <source>
        <dbReference type="EMBL" id="CEL90034.1"/>
    </source>
</evidence>
<dbReference type="Proteomes" id="UP000280406">
    <property type="component" value="Unassembled WGS sequence"/>
</dbReference>
<reference evidence="4 10" key="5">
    <citation type="journal article" date="2022" name="Med Res Arch">
        <title>Genomic identification of streptococcal strains and relation to clinical characteristics. A substudy to The Partial Oral Treatment of Endocarditis (POET) Trial.</title>
        <authorList>
            <person name="Christensen J."/>
            <person name="Jensen C."/>
            <person name="Dargis R."/>
            <person name="Nielsen X."/>
            <person name="Pries- Heje M."/>
            <person name="Wiingaard C."/>
            <person name="Ihlemann N."/>
            <person name="Gill S."/>
            <person name="Bruun N."/>
            <person name="Elming H."/>
            <person name="Povlsen J."/>
            <person name="Madsen T."/>
            <person name="Jensen K."/>
            <person name="Fuursted K."/>
            <person name="Ostergaard L."/>
            <person name="Christiansen U."/>
            <person name="Rosenvinge F."/>
            <person name="Helweg-Larsen J."/>
            <person name="Fosbol E."/>
            <person name="Kober L."/>
            <person name="Torp-Pedersen C."/>
            <person name="Tonder N."/>
            <person name="Moser C."/>
            <person name="Iversen K."/>
            <person name="Bundgaard H."/>
        </authorList>
    </citation>
    <scope>NUCLEOTIDE SEQUENCE [LARGE SCALE GENOMIC DNA]</scope>
    <source>
        <strain evidence="4 10">A12055600</strain>
    </source>
</reference>
<evidence type="ECO:0000313" key="5">
    <source>
        <dbReference type="EMBL" id="NMX24798.1"/>
    </source>
</evidence>
<dbReference type="EMBL" id="VIBR01000006">
    <property type="protein sequence ID" value="KAA0114253.1"/>
    <property type="molecule type" value="Genomic_DNA"/>
</dbReference>
<evidence type="ECO:0000313" key="6">
    <source>
        <dbReference type="EMBL" id="RSI51678.1"/>
    </source>
</evidence>
<accession>A0A0B7GPL6</accession>